<evidence type="ECO:0000313" key="9">
    <source>
        <dbReference type="EMBL" id="TCM71008.1"/>
    </source>
</evidence>
<feature type="transmembrane region" description="Helical" evidence="5">
    <location>
        <begin position="361"/>
        <end position="379"/>
    </location>
</feature>
<feature type="transmembrane region" description="Helical" evidence="5">
    <location>
        <begin position="331"/>
        <end position="354"/>
    </location>
</feature>
<gene>
    <name evidence="9" type="ORF">EC844_101286</name>
</gene>
<feature type="transmembrane region" description="Helical" evidence="5">
    <location>
        <begin position="186"/>
        <end position="202"/>
    </location>
</feature>
<evidence type="ECO:0000256" key="4">
    <source>
        <dbReference type="ARBA" id="ARBA00023136"/>
    </source>
</evidence>
<dbReference type="Pfam" id="PF15864">
    <property type="entry name" value="PglL_A"/>
    <property type="match status" value="1"/>
</dbReference>
<keyword evidence="10" id="KW-1185">Reference proteome</keyword>
<dbReference type="EMBL" id="SLVJ01000001">
    <property type="protein sequence ID" value="TCM71008.1"/>
    <property type="molecule type" value="Genomic_DNA"/>
</dbReference>
<evidence type="ECO:0000256" key="5">
    <source>
        <dbReference type="SAM" id="Phobius"/>
    </source>
</evidence>
<dbReference type="InterPro" id="IPR021797">
    <property type="entry name" value="Wzy_C_2"/>
</dbReference>
<dbReference type="GO" id="GO:0016020">
    <property type="term" value="C:membrane"/>
    <property type="evidence" value="ECO:0007669"/>
    <property type="project" value="UniProtKB-SubCell"/>
</dbReference>
<evidence type="ECO:0000259" key="8">
    <source>
        <dbReference type="Pfam" id="PF15864"/>
    </source>
</evidence>
<comment type="caution">
    <text evidence="9">The sequence shown here is derived from an EMBL/GenBank/DDBJ whole genome shotgun (WGS) entry which is preliminary data.</text>
</comment>
<feature type="transmembrane region" description="Helical" evidence="5">
    <location>
        <begin position="208"/>
        <end position="224"/>
    </location>
</feature>
<feature type="transmembrane region" description="Helical" evidence="5">
    <location>
        <begin position="236"/>
        <end position="256"/>
    </location>
</feature>
<evidence type="ECO:0000256" key="1">
    <source>
        <dbReference type="ARBA" id="ARBA00004141"/>
    </source>
</evidence>
<keyword evidence="4 5" id="KW-0472">Membrane</keyword>
<dbReference type="PANTHER" id="PTHR37422:SF13">
    <property type="entry name" value="LIPOPOLYSACCHARIDE BIOSYNTHESIS PROTEIN PA4999-RELATED"/>
    <property type="match status" value="1"/>
</dbReference>
<evidence type="ECO:0000259" key="7">
    <source>
        <dbReference type="Pfam" id="PF11846"/>
    </source>
</evidence>
<dbReference type="OrthoDB" id="4448at2"/>
<accession>A0A4V6NJG4</accession>
<keyword evidence="3 5" id="KW-1133">Transmembrane helix</keyword>
<dbReference type="Pfam" id="PF11846">
    <property type="entry name" value="Wzy_C_2"/>
    <property type="match status" value="1"/>
</dbReference>
<evidence type="ECO:0000256" key="3">
    <source>
        <dbReference type="ARBA" id="ARBA00022989"/>
    </source>
</evidence>
<protein>
    <submittedName>
        <fullName evidence="9">O-antigen ligase</fullName>
    </submittedName>
</protein>
<feature type="domain" description="O-antigen ligase-related" evidence="6">
    <location>
        <begin position="193"/>
        <end position="338"/>
    </location>
</feature>
<feature type="transmembrane region" description="Helical" evidence="5">
    <location>
        <begin position="28"/>
        <end position="47"/>
    </location>
</feature>
<feature type="transmembrane region" description="Helical" evidence="5">
    <location>
        <begin position="86"/>
        <end position="104"/>
    </location>
</feature>
<organism evidence="9 10">
    <name type="scientific">Acinetobacter calcoaceticus</name>
    <dbReference type="NCBI Taxonomy" id="471"/>
    <lineage>
        <taxon>Bacteria</taxon>
        <taxon>Pseudomonadati</taxon>
        <taxon>Pseudomonadota</taxon>
        <taxon>Gammaproteobacteria</taxon>
        <taxon>Moraxellales</taxon>
        <taxon>Moraxellaceae</taxon>
        <taxon>Acinetobacter</taxon>
        <taxon>Acinetobacter calcoaceticus/baumannii complex</taxon>
    </lineage>
</organism>
<evidence type="ECO:0000313" key="10">
    <source>
        <dbReference type="Proteomes" id="UP000294963"/>
    </source>
</evidence>
<comment type="subcellular location">
    <subcellularLocation>
        <location evidence="1">Membrane</location>
        <topology evidence="1">Multi-pass membrane protein</topology>
    </subcellularLocation>
</comment>
<feature type="transmembrane region" description="Helical" evidence="5">
    <location>
        <begin position="59"/>
        <end position="80"/>
    </location>
</feature>
<keyword evidence="9" id="KW-0436">Ligase</keyword>
<dbReference type="InterPro" id="IPR031726">
    <property type="entry name" value="PglL_A"/>
</dbReference>
<name>A0A4V6NJG4_ACICA</name>
<dbReference type="AlphaFoldDB" id="A0A4V6NJG4"/>
<proteinExistence type="predicted"/>
<evidence type="ECO:0000256" key="2">
    <source>
        <dbReference type="ARBA" id="ARBA00022692"/>
    </source>
</evidence>
<feature type="domain" description="Protein glycosylation ligase" evidence="8">
    <location>
        <begin position="154"/>
        <end position="178"/>
    </location>
</feature>
<feature type="transmembrane region" description="Helical" evidence="5">
    <location>
        <begin position="158"/>
        <end position="179"/>
    </location>
</feature>
<sequence length="548" mass="62588">MRAFFLLLSVVLLAAAWLFPFHRTPWTTFGSEILAFSAALSLLAVFIRTPIKIPKPQWMIAGVILVPLLQWAAGQVLYISNAILCAAYLLMFWLMIILGYNLSLTASARETLFKRFCFLLIGVGLLSSVMAIMQWFHLNDAIAPYINLLKGNRPYANFAQPNNLATFLSMSVLGCLYLYEKKLLKAQVLVPISLLFLFSIALTQSRTSWVVCLFVLVYLGIKQFNRPKRFGFIKSISWVAIYIAMIVALPYINLWIGSFADQQLVPIDTVVQRASSGYLRLDMWMQSLVAIGQHPWFGYGWNQTGMGQMAAFSLYPSHEWYKSAHNVILDLLLWNGVIIGGFILVYFVCWLYWLNRGVKESVSIVATLMVCAILIHALLEYPIHYGYFLLPMGFLLGIIQAQYPKLPSIQIAPIFSQVILLLGVVLIGVVWRDYDLYKYQSYLAAQKTLTAEQQQDLQQPIWLLTQFKDRVWWIKLNPYTQMSETELVQLGRMVSNTASRYDVFKYAQVLAFNDKKAEAEHQLWILQVLHGQTRSYSELVSLPQVSSK</sequence>
<feature type="transmembrane region" description="Helical" evidence="5">
    <location>
        <begin position="411"/>
        <end position="431"/>
    </location>
</feature>
<evidence type="ECO:0000259" key="6">
    <source>
        <dbReference type="Pfam" id="PF04932"/>
    </source>
</evidence>
<dbReference type="InterPro" id="IPR007016">
    <property type="entry name" value="O-antigen_ligase-rel_domated"/>
</dbReference>
<keyword evidence="2 5" id="KW-0812">Transmembrane</keyword>
<dbReference type="GO" id="GO:0016874">
    <property type="term" value="F:ligase activity"/>
    <property type="evidence" value="ECO:0007669"/>
    <property type="project" value="UniProtKB-KW"/>
</dbReference>
<feature type="transmembrane region" description="Helical" evidence="5">
    <location>
        <begin position="116"/>
        <end position="138"/>
    </location>
</feature>
<feature type="domain" description="Virulence factor membrane-bound polymerase C-terminal" evidence="7">
    <location>
        <begin position="367"/>
        <end position="532"/>
    </location>
</feature>
<dbReference type="Proteomes" id="UP000294963">
    <property type="component" value="Unassembled WGS sequence"/>
</dbReference>
<reference evidence="9 10" key="1">
    <citation type="submission" date="2019-03" db="EMBL/GenBank/DDBJ databases">
        <title>Genomic analyses of the natural microbiome of Caenorhabditis elegans.</title>
        <authorList>
            <person name="Samuel B."/>
        </authorList>
    </citation>
    <scope>NUCLEOTIDE SEQUENCE [LARGE SCALE GENOMIC DNA]</scope>
    <source>
        <strain evidence="9 10">JUb89</strain>
    </source>
</reference>
<dbReference type="Pfam" id="PF04932">
    <property type="entry name" value="Wzy_C"/>
    <property type="match status" value="1"/>
</dbReference>
<dbReference type="InterPro" id="IPR051533">
    <property type="entry name" value="WaaL-like"/>
</dbReference>
<dbReference type="PANTHER" id="PTHR37422">
    <property type="entry name" value="TEICHURONIC ACID BIOSYNTHESIS PROTEIN TUAE"/>
    <property type="match status" value="1"/>
</dbReference>